<sequence length="139" mass="16095">MTSANERTLSLDGFNVYKPLYMVGLEWYQDSNPRLDNTCQEFVTITTRLQWPQTWEENLWTRREEVLRNVNSIVIQSTHLPGWKSLNSGAPVQVSSSSFDCDSRLRFVANNPRAAAKSDVDEKSPMRFNNFGKRETRAF</sequence>
<evidence type="ECO:0000313" key="1">
    <source>
        <dbReference type="EMBL" id="GFY28657.1"/>
    </source>
</evidence>
<dbReference type="EMBL" id="BMAU01021386">
    <property type="protein sequence ID" value="GFY28657.1"/>
    <property type="molecule type" value="Genomic_DNA"/>
</dbReference>
<name>A0A8X6W5H3_TRICX</name>
<proteinExistence type="predicted"/>
<organism evidence="1 2">
    <name type="scientific">Trichonephila clavipes</name>
    <name type="common">Golden silk orbweaver</name>
    <name type="synonym">Nephila clavipes</name>
    <dbReference type="NCBI Taxonomy" id="2585209"/>
    <lineage>
        <taxon>Eukaryota</taxon>
        <taxon>Metazoa</taxon>
        <taxon>Ecdysozoa</taxon>
        <taxon>Arthropoda</taxon>
        <taxon>Chelicerata</taxon>
        <taxon>Arachnida</taxon>
        <taxon>Araneae</taxon>
        <taxon>Araneomorphae</taxon>
        <taxon>Entelegynae</taxon>
        <taxon>Araneoidea</taxon>
        <taxon>Nephilidae</taxon>
        <taxon>Trichonephila</taxon>
    </lineage>
</organism>
<reference evidence="1" key="1">
    <citation type="submission" date="2020-08" db="EMBL/GenBank/DDBJ databases">
        <title>Multicomponent nature underlies the extraordinary mechanical properties of spider dragline silk.</title>
        <authorList>
            <person name="Kono N."/>
            <person name="Nakamura H."/>
            <person name="Mori M."/>
            <person name="Yoshida Y."/>
            <person name="Ohtoshi R."/>
            <person name="Malay A.D."/>
            <person name="Moran D.A.P."/>
            <person name="Tomita M."/>
            <person name="Numata K."/>
            <person name="Arakawa K."/>
        </authorList>
    </citation>
    <scope>NUCLEOTIDE SEQUENCE</scope>
</reference>
<comment type="caution">
    <text evidence="1">The sequence shown here is derived from an EMBL/GenBank/DDBJ whole genome shotgun (WGS) entry which is preliminary data.</text>
</comment>
<dbReference type="Proteomes" id="UP000887159">
    <property type="component" value="Unassembled WGS sequence"/>
</dbReference>
<protein>
    <submittedName>
        <fullName evidence="1">Uncharacterized protein</fullName>
    </submittedName>
</protein>
<dbReference type="AlphaFoldDB" id="A0A8X6W5H3"/>
<keyword evidence="2" id="KW-1185">Reference proteome</keyword>
<gene>
    <name evidence="1" type="ORF">TNCV_3440241</name>
</gene>
<accession>A0A8X6W5H3</accession>
<evidence type="ECO:0000313" key="2">
    <source>
        <dbReference type="Proteomes" id="UP000887159"/>
    </source>
</evidence>